<gene>
    <name evidence="8" type="ORF">CPB83DRAFT_902516</name>
</gene>
<keyword evidence="3" id="KW-0995">Kinetochore</keyword>
<dbReference type="Proteomes" id="UP000807306">
    <property type="component" value="Unassembled WGS sequence"/>
</dbReference>
<dbReference type="GO" id="GO:0004672">
    <property type="term" value="F:protein kinase activity"/>
    <property type="evidence" value="ECO:0007669"/>
    <property type="project" value="InterPro"/>
</dbReference>
<dbReference type="PANTHER" id="PTHR14030:SF4">
    <property type="entry name" value="BUB1 KINASE, ISOFORM A-RELATED"/>
    <property type="match status" value="1"/>
</dbReference>
<dbReference type="CDD" id="cd13981">
    <property type="entry name" value="STKc_Bub1_BubR1"/>
    <property type="match status" value="1"/>
</dbReference>
<sequence length="1212" mass="133948">MAPRSADAVSNSDRERERQKYKARLATALTEEDDPLAVYHQFVQWTIKHYGESDQKSGLKGLLQDATAQFRDDPLYKTDLRYLKLWALHARQMDRPSAVAMYASLIANDIGTSYSALYEDYANLLEDDGKRQEADNVYRKGIKKNARPLERLKTRYREFQSRGPPPSAASASLTSPPISSSESSRQTSSKSSLLSDPSSSSASRAPTSATLPASSSFNSTAASRYALMLAPPPPGKRPEKLRFKMGLLFTDEGVEYSIQEARARSMGLLGKKWGPPPPSEIARSSSSMASSALVDFNDDGRKGRTKSTNRKSLLAVAEPTVTINTKEALADVFGMYNSPDKTSKLAVPGSKHAPVKRIEPVTPVIPPKVTFSRENENAQNSKTPTPAFRPFTDENAQQPATRTPATKFMPFVDPDQHKTPFTPRPALSIKDAGPTPNPRSENVPRAPSTVKPEEKAADPVFAKVFTPASKGVPLAPLRDVFTDDHGKPLPKPKLAPTHERARSQDVLYSSTSEDPTKPSAFTPFKDDNSRTPFKVFSRPPDQENSSNAFTPKIPAAAFTPFIDNKPSTFTPFKDSTPAFKPFVENQTPALGSRQPFQPLQTIESPEELTTPLEELGALEEDPEGDLSVLSQQEPDHDDDDYSNSYEDEEESPIEQYEVPVAPEHAPVEEHYEEGDSFQEVPLGGRFGQFNVMTPITERTIEFTSSTRGGETPTDYGSVGPRQAAMLAEQLAAELRNGGEGEEEEWVDADPRKIEPLRLSVQQHPDEDPEVVVIQERAGSLSLADTLTLGAKFRPANPCNPFDPAILSALISRIPADPHFIDLRGEEIGMLAELEKFIKKSRKTSGGGNNTGALDSGSFSLKLQGHKFLVSEKLGEGGFGSVFKARDVGMSLGGDDEDEEDEDDDFDDDEDNENASMIALKVVKPRNIWEYHVLRRLHSTVQPPLRRSLVLPHALYAFKDESYLILDLCPQGMLLNIINNAVAAGVSQAGACLDELLVMFFSIELLRLMEAMHASGFIHGDLKIDNCLLRLEEVPGGAAAWSGTYQPSGEGGWSHKGLKVIDFGRAIDTRLFPPGQHFIADWPADDRDCFEIRQNKPWTYQTDYFGLAGIIYCMLFGKYIQANAVSSFTDDEGIERYKIATPLKRYWQTDIWNKLFDVLLNPCLVKPDGDLPVCDAIEVLRKEMEGWLQANCNRTSNTLKGLLKKVELSCYKS</sequence>
<feature type="domain" description="Protein kinase" evidence="6">
    <location>
        <begin position="867"/>
        <end position="1187"/>
    </location>
</feature>
<evidence type="ECO:0000256" key="1">
    <source>
        <dbReference type="ARBA" id="ARBA00004629"/>
    </source>
</evidence>
<dbReference type="AlphaFoldDB" id="A0A9P6JU40"/>
<evidence type="ECO:0000313" key="9">
    <source>
        <dbReference type="Proteomes" id="UP000807306"/>
    </source>
</evidence>
<dbReference type="GO" id="GO:0005524">
    <property type="term" value="F:ATP binding"/>
    <property type="evidence" value="ECO:0007669"/>
    <property type="project" value="InterPro"/>
</dbReference>
<dbReference type="GO" id="GO:0007094">
    <property type="term" value="P:mitotic spindle assembly checkpoint signaling"/>
    <property type="evidence" value="ECO:0007669"/>
    <property type="project" value="InterPro"/>
</dbReference>
<dbReference type="PANTHER" id="PTHR14030">
    <property type="entry name" value="MITOTIC CHECKPOINT SERINE/THREONINE-PROTEIN KINASE BUB1"/>
    <property type="match status" value="1"/>
</dbReference>
<dbReference type="InterPro" id="IPR000719">
    <property type="entry name" value="Prot_kinase_dom"/>
</dbReference>
<organism evidence="8 9">
    <name type="scientific">Crepidotus variabilis</name>
    <dbReference type="NCBI Taxonomy" id="179855"/>
    <lineage>
        <taxon>Eukaryota</taxon>
        <taxon>Fungi</taxon>
        <taxon>Dikarya</taxon>
        <taxon>Basidiomycota</taxon>
        <taxon>Agaricomycotina</taxon>
        <taxon>Agaricomycetes</taxon>
        <taxon>Agaricomycetidae</taxon>
        <taxon>Agaricales</taxon>
        <taxon>Agaricineae</taxon>
        <taxon>Crepidotaceae</taxon>
        <taxon>Crepidotus</taxon>
    </lineage>
</organism>
<reference evidence="8" key="1">
    <citation type="submission" date="2020-11" db="EMBL/GenBank/DDBJ databases">
        <authorList>
            <consortium name="DOE Joint Genome Institute"/>
            <person name="Ahrendt S."/>
            <person name="Riley R."/>
            <person name="Andreopoulos W."/>
            <person name="Labutti K."/>
            <person name="Pangilinan J."/>
            <person name="Ruiz-Duenas F.J."/>
            <person name="Barrasa J.M."/>
            <person name="Sanchez-Garcia M."/>
            <person name="Camarero S."/>
            <person name="Miyauchi S."/>
            <person name="Serrano A."/>
            <person name="Linde D."/>
            <person name="Babiker R."/>
            <person name="Drula E."/>
            <person name="Ayuso-Fernandez I."/>
            <person name="Pacheco R."/>
            <person name="Padilla G."/>
            <person name="Ferreira P."/>
            <person name="Barriuso J."/>
            <person name="Kellner H."/>
            <person name="Castanera R."/>
            <person name="Alfaro M."/>
            <person name="Ramirez L."/>
            <person name="Pisabarro A.G."/>
            <person name="Kuo A."/>
            <person name="Tritt A."/>
            <person name="Lipzen A."/>
            <person name="He G."/>
            <person name="Yan M."/>
            <person name="Ng V."/>
            <person name="Cullen D."/>
            <person name="Martin F."/>
            <person name="Rosso M.-N."/>
            <person name="Henrissat B."/>
            <person name="Hibbett D."/>
            <person name="Martinez A.T."/>
            <person name="Grigoriev I.V."/>
        </authorList>
    </citation>
    <scope>NUCLEOTIDE SEQUENCE</scope>
    <source>
        <strain evidence="8">CBS 506.95</strain>
    </source>
</reference>
<dbReference type="Pfam" id="PF08311">
    <property type="entry name" value="Mad3_BUB1_I"/>
    <property type="match status" value="1"/>
</dbReference>
<keyword evidence="9" id="KW-1185">Reference proteome</keyword>
<dbReference type="SMART" id="SM00777">
    <property type="entry name" value="Mad3_BUB1_I"/>
    <property type="match status" value="1"/>
</dbReference>
<dbReference type="SMART" id="SM00220">
    <property type="entry name" value="S_TKc"/>
    <property type="match status" value="1"/>
</dbReference>
<feature type="domain" description="BUB1 N-terminal" evidence="7">
    <location>
        <begin position="25"/>
        <end position="180"/>
    </location>
</feature>
<dbReference type="Gene3D" id="1.10.510.10">
    <property type="entry name" value="Transferase(Phosphotransferase) domain 1"/>
    <property type="match status" value="1"/>
</dbReference>
<keyword evidence="4" id="KW-0137">Centromere</keyword>
<dbReference type="PROSITE" id="PS50011">
    <property type="entry name" value="PROTEIN_KINASE_DOM"/>
    <property type="match status" value="1"/>
</dbReference>
<keyword evidence="2" id="KW-0158">Chromosome</keyword>
<dbReference type="InterPro" id="IPR008271">
    <property type="entry name" value="Ser/Thr_kinase_AS"/>
</dbReference>
<feature type="compositionally biased region" description="Acidic residues" evidence="5">
    <location>
        <begin position="893"/>
        <end position="909"/>
    </location>
</feature>
<evidence type="ECO:0000256" key="5">
    <source>
        <dbReference type="SAM" id="MobiDB-lite"/>
    </source>
</evidence>
<evidence type="ECO:0000259" key="7">
    <source>
        <dbReference type="PROSITE" id="PS51489"/>
    </source>
</evidence>
<dbReference type="Pfam" id="PF00069">
    <property type="entry name" value="Pkinase"/>
    <property type="match status" value="1"/>
</dbReference>
<dbReference type="InterPro" id="IPR013212">
    <property type="entry name" value="Mad3/Bub1_I"/>
</dbReference>
<evidence type="ECO:0000259" key="6">
    <source>
        <dbReference type="PROSITE" id="PS50011"/>
    </source>
</evidence>
<feature type="region of interest" description="Disordered" evidence="5">
    <location>
        <begin position="479"/>
        <end position="549"/>
    </location>
</feature>
<feature type="region of interest" description="Disordered" evidence="5">
    <location>
        <begin position="889"/>
        <end position="909"/>
    </location>
</feature>
<feature type="region of interest" description="Disordered" evidence="5">
    <location>
        <begin position="158"/>
        <end position="216"/>
    </location>
</feature>
<comment type="subcellular location">
    <subcellularLocation>
        <location evidence="1">Chromosome</location>
        <location evidence="1">Centromere</location>
        <location evidence="1">Kinetochore</location>
    </subcellularLocation>
</comment>
<dbReference type="GO" id="GO:0000776">
    <property type="term" value="C:kinetochore"/>
    <property type="evidence" value="ECO:0007669"/>
    <property type="project" value="UniProtKB-KW"/>
</dbReference>
<feature type="compositionally biased region" description="Low complexity" evidence="5">
    <location>
        <begin position="280"/>
        <end position="289"/>
    </location>
</feature>
<dbReference type="InterPro" id="IPR015661">
    <property type="entry name" value="Bub1/Mad3"/>
</dbReference>
<dbReference type="PROSITE" id="PS51489">
    <property type="entry name" value="BUB1_N"/>
    <property type="match status" value="1"/>
</dbReference>
<dbReference type="InterPro" id="IPR011009">
    <property type="entry name" value="Kinase-like_dom_sf"/>
</dbReference>
<dbReference type="SUPFAM" id="SSF56112">
    <property type="entry name" value="Protein kinase-like (PK-like)"/>
    <property type="match status" value="1"/>
</dbReference>
<dbReference type="GO" id="GO:0032991">
    <property type="term" value="C:protein-containing complex"/>
    <property type="evidence" value="ECO:0007669"/>
    <property type="project" value="UniProtKB-ARBA"/>
</dbReference>
<evidence type="ECO:0000256" key="3">
    <source>
        <dbReference type="ARBA" id="ARBA00022838"/>
    </source>
</evidence>
<evidence type="ECO:0000256" key="2">
    <source>
        <dbReference type="ARBA" id="ARBA00022454"/>
    </source>
</evidence>
<name>A0A9P6JU40_9AGAR</name>
<feature type="region of interest" description="Disordered" evidence="5">
    <location>
        <begin position="373"/>
        <end position="456"/>
    </location>
</feature>
<dbReference type="OrthoDB" id="248495at2759"/>
<dbReference type="Gene3D" id="1.25.40.430">
    <property type="match status" value="1"/>
</dbReference>
<evidence type="ECO:0000313" key="8">
    <source>
        <dbReference type="EMBL" id="KAF9533807.1"/>
    </source>
</evidence>
<accession>A0A9P6JU40</accession>
<dbReference type="GO" id="GO:0005634">
    <property type="term" value="C:nucleus"/>
    <property type="evidence" value="ECO:0007669"/>
    <property type="project" value="TreeGrafter"/>
</dbReference>
<evidence type="ECO:0000256" key="4">
    <source>
        <dbReference type="ARBA" id="ARBA00023328"/>
    </source>
</evidence>
<dbReference type="EMBL" id="MU157827">
    <property type="protein sequence ID" value="KAF9533807.1"/>
    <property type="molecule type" value="Genomic_DNA"/>
</dbReference>
<keyword evidence="8" id="KW-0418">Kinase</keyword>
<feature type="compositionally biased region" description="Low complexity" evidence="5">
    <location>
        <begin position="168"/>
        <end position="216"/>
    </location>
</feature>
<feature type="compositionally biased region" description="Acidic residues" evidence="5">
    <location>
        <begin position="635"/>
        <end position="652"/>
    </location>
</feature>
<feature type="compositionally biased region" description="Polar residues" evidence="5">
    <location>
        <begin position="394"/>
        <end position="404"/>
    </location>
</feature>
<feature type="region of interest" description="Disordered" evidence="5">
    <location>
        <begin position="614"/>
        <end position="653"/>
    </location>
</feature>
<protein>
    <submittedName>
        <fullName evidence="8">Other/BUB protein kinase</fullName>
    </submittedName>
</protein>
<dbReference type="PROSITE" id="PS00108">
    <property type="entry name" value="PROTEIN_KINASE_ST"/>
    <property type="match status" value="1"/>
</dbReference>
<proteinExistence type="predicted"/>
<keyword evidence="8" id="KW-0808">Transferase</keyword>
<dbReference type="GO" id="GO:0051754">
    <property type="term" value="P:meiotic sister chromatid cohesion, centromeric"/>
    <property type="evidence" value="ECO:0007669"/>
    <property type="project" value="TreeGrafter"/>
</dbReference>
<feature type="region of interest" description="Disordered" evidence="5">
    <location>
        <begin position="269"/>
        <end position="289"/>
    </location>
</feature>
<comment type="caution">
    <text evidence="8">The sequence shown here is derived from an EMBL/GenBank/DDBJ whole genome shotgun (WGS) entry which is preliminary data.</text>
</comment>